<protein>
    <recommendedName>
        <fullName evidence="1">non-specific serine/threonine protein kinase</fullName>
        <ecNumber evidence="1">2.7.11.1</ecNumber>
    </recommendedName>
</protein>
<reference evidence="10" key="1">
    <citation type="submission" date="2021-01" db="EMBL/GenBank/DDBJ databases">
        <title>Whole genome shotgun sequence of Virgisporangium ochraceum NBRC 16418.</title>
        <authorList>
            <person name="Komaki H."/>
            <person name="Tamura T."/>
        </authorList>
    </citation>
    <scope>NUCLEOTIDE SEQUENCE</scope>
    <source>
        <strain evidence="10">NBRC 16418</strain>
    </source>
</reference>
<keyword evidence="8" id="KW-0812">Transmembrane</keyword>
<evidence type="ECO:0000256" key="7">
    <source>
        <dbReference type="SAM" id="MobiDB-lite"/>
    </source>
</evidence>
<evidence type="ECO:0000256" key="4">
    <source>
        <dbReference type="ARBA" id="ARBA00022777"/>
    </source>
</evidence>
<dbReference type="InterPro" id="IPR025519">
    <property type="entry name" value="DUF4407"/>
</dbReference>
<feature type="domain" description="Protein kinase" evidence="9">
    <location>
        <begin position="443"/>
        <end position="739"/>
    </location>
</feature>
<dbReference type="InterPro" id="IPR000719">
    <property type="entry name" value="Prot_kinase_dom"/>
</dbReference>
<comment type="caution">
    <text evidence="10">The sequence shown here is derived from an EMBL/GenBank/DDBJ whole genome shotgun (WGS) entry which is preliminary data.</text>
</comment>
<dbReference type="EMBL" id="BOPH01000157">
    <property type="protein sequence ID" value="GIJ75423.1"/>
    <property type="molecule type" value="Genomic_DNA"/>
</dbReference>
<keyword evidence="5" id="KW-0067">ATP-binding</keyword>
<dbReference type="RefSeq" id="WP_203935186.1">
    <property type="nucleotide sequence ID" value="NZ_BOPH01000157.1"/>
</dbReference>
<feature type="region of interest" description="Disordered" evidence="7">
    <location>
        <begin position="196"/>
        <end position="217"/>
    </location>
</feature>
<evidence type="ECO:0000256" key="3">
    <source>
        <dbReference type="ARBA" id="ARBA00022741"/>
    </source>
</evidence>
<keyword evidence="3" id="KW-0547">Nucleotide-binding</keyword>
<feature type="coiled-coil region" evidence="6">
    <location>
        <begin position="167"/>
        <end position="194"/>
    </location>
</feature>
<dbReference type="SMART" id="SM00220">
    <property type="entry name" value="S_TKc"/>
    <property type="match status" value="1"/>
</dbReference>
<dbReference type="GO" id="GO:0005524">
    <property type="term" value="F:ATP binding"/>
    <property type="evidence" value="ECO:0007669"/>
    <property type="project" value="UniProtKB-KW"/>
</dbReference>
<gene>
    <name evidence="10" type="ORF">Voc01_103400</name>
</gene>
<evidence type="ECO:0000256" key="6">
    <source>
        <dbReference type="SAM" id="Coils"/>
    </source>
</evidence>
<evidence type="ECO:0000256" key="8">
    <source>
        <dbReference type="SAM" id="Phobius"/>
    </source>
</evidence>
<dbReference type="GO" id="GO:0004674">
    <property type="term" value="F:protein serine/threonine kinase activity"/>
    <property type="evidence" value="ECO:0007669"/>
    <property type="project" value="UniProtKB-EC"/>
</dbReference>
<evidence type="ECO:0000313" key="10">
    <source>
        <dbReference type="EMBL" id="GIJ75423.1"/>
    </source>
</evidence>
<keyword evidence="8" id="KW-1133">Transmembrane helix</keyword>
<dbReference type="Pfam" id="PF14362">
    <property type="entry name" value="DUF4407"/>
    <property type="match status" value="1"/>
</dbReference>
<dbReference type="Proteomes" id="UP000635606">
    <property type="component" value="Unassembled WGS sequence"/>
</dbReference>
<dbReference type="PROSITE" id="PS50011">
    <property type="entry name" value="PROTEIN_KINASE_DOM"/>
    <property type="match status" value="1"/>
</dbReference>
<dbReference type="SUPFAM" id="SSF56112">
    <property type="entry name" value="Protein kinase-like (PK-like)"/>
    <property type="match status" value="1"/>
</dbReference>
<evidence type="ECO:0000256" key="2">
    <source>
        <dbReference type="ARBA" id="ARBA00022679"/>
    </source>
</evidence>
<proteinExistence type="predicted"/>
<dbReference type="PANTHER" id="PTHR43671">
    <property type="entry name" value="SERINE/THREONINE-PROTEIN KINASE NEK"/>
    <property type="match status" value="1"/>
</dbReference>
<dbReference type="EC" id="2.7.11.1" evidence="1"/>
<sequence length="810" mass="88864">MIGLQERLARTAGANPRFLADNQPERTLYTTMGQSVWITAAFSAAALPAALSLATGRFNPIFLLFGAIWGLFIFNLDRWIVSAVDHVTLSVNGRTTKRERVAYRLRRIGLLLARLAIAVLIGLSVSEPIVLLVYTPEINAQIDRDKAIEKDLVANSVRNNAKDRSRIEGLRSELESARSALDAAIEAVRQANANLDAEINGTGGSGTDGDGPRAAERRRELTAATEQEKLARTAVSNAERTLAEAQQSIVPDQDRRIKAEQERIDRRKGLIDREVALRKISQQDHAVAIARWVLTALVSLVDLAPLLLKMCTPRTLHDRVLRTHVARRFAVAEEVIAEDIAADVDVAAYARMRRVQAQKALIDKRFGSGDRVSDPAIPDSPSSPDRDGENQAPLSEQSTRPANAVGPPDSDGPSLGSARIVVDAHNILGEAGDGIDRYVGGRWRIGAQLSNADPALAWRTPYLAEDVFQRYTGVAALKNIHPPNKARGAIEAQQEVSSLPHNVEISPYVAPLLDGGYDADFGWFVVTPYYRKLTLQKRMEHEPMTLRTALAITEQVLEGLLAAFTYENRLLLHFDIKPSNIAFDDDGHVRIIDWGLSDVMNPDYRLSIDLTSGYTMWYAPPEQVLAEPGSNTAWKSPRCDIRAVGAVLYAMMTGRPPLFLEASSAGLLDGDGNIDRSNEAEFHQLLAGTLPEPLEAFFPSMGRTAAFRRLSDLVQRWLHPDPSRRVDDDGTQPAQENAVRALRDVVAEMHAEAPHLLAREVGAARVKIPRRRSGGFDGAAPRHAPATWADDQYTTVRPPSPEPAELGSVS</sequence>
<dbReference type="Gene3D" id="1.10.510.10">
    <property type="entry name" value="Transferase(Phosphotransferase) domain 1"/>
    <property type="match status" value="1"/>
</dbReference>
<dbReference type="InterPro" id="IPR011009">
    <property type="entry name" value="Kinase-like_dom_sf"/>
</dbReference>
<accession>A0A8J4A5S3</accession>
<dbReference type="PANTHER" id="PTHR43671:SF13">
    <property type="entry name" value="SERINE_THREONINE-PROTEIN KINASE NEK2"/>
    <property type="match status" value="1"/>
</dbReference>
<organism evidence="10 11">
    <name type="scientific">Virgisporangium ochraceum</name>
    <dbReference type="NCBI Taxonomy" id="65505"/>
    <lineage>
        <taxon>Bacteria</taxon>
        <taxon>Bacillati</taxon>
        <taxon>Actinomycetota</taxon>
        <taxon>Actinomycetes</taxon>
        <taxon>Micromonosporales</taxon>
        <taxon>Micromonosporaceae</taxon>
        <taxon>Virgisporangium</taxon>
    </lineage>
</organism>
<dbReference type="Pfam" id="PF00069">
    <property type="entry name" value="Pkinase"/>
    <property type="match status" value="1"/>
</dbReference>
<keyword evidence="6" id="KW-0175">Coiled coil</keyword>
<feature type="transmembrane region" description="Helical" evidence="8">
    <location>
        <begin position="61"/>
        <end position="81"/>
    </location>
</feature>
<evidence type="ECO:0000256" key="5">
    <source>
        <dbReference type="ARBA" id="ARBA00022840"/>
    </source>
</evidence>
<feature type="transmembrane region" description="Helical" evidence="8">
    <location>
        <begin position="111"/>
        <end position="134"/>
    </location>
</feature>
<keyword evidence="11" id="KW-1185">Reference proteome</keyword>
<keyword evidence="2" id="KW-0808">Transferase</keyword>
<feature type="region of interest" description="Disordered" evidence="7">
    <location>
        <begin position="367"/>
        <end position="417"/>
    </location>
</feature>
<feature type="compositionally biased region" description="Low complexity" evidence="7">
    <location>
        <begin position="374"/>
        <end position="383"/>
    </location>
</feature>
<keyword evidence="8" id="KW-0472">Membrane</keyword>
<dbReference type="InterPro" id="IPR050660">
    <property type="entry name" value="NEK_Ser/Thr_kinase"/>
</dbReference>
<feature type="region of interest" description="Disordered" evidence="7">
    <location>
        <begin position="771"/>
        <end position="810"/>
    </location>
</feature>
<feature type="compositionally biased region" description="Polar residues" evidence="7">
    <location>
        <begin position="392"/>
        <end position="401"/>
    </location>
</feature>
<keyword evidence="4" id="KW-0418">Kinase</keyword>
<evidence type="ECO:0000259" key="9">
    <source>
        <dbReference type="PROSITE" id="PS50011"/>
    </source>
</evidence>
<name>A0A8J4A5S3_9ACTN</name>
<evidence type="ECO:0000256" key="1">
    <source>
        <dbReference type="ARBA" id="ARBA00012513"/>
    </source>
</evidence>
<dbReference type="AlphaFoldDB" id="A0A8J4A5S3"/>
<feature type="transmembrane region" description="Helical" evidence="8">
    <location>
        <begin position="36"/>
        <end position="54"/>
    </location>
</feature>
<evidence type="ECO:0000313" key="11">
    <source>
        <dbReference type="Proteomes" id="UP000635606"/>
    </source>
</evidence>